<dbReference type="InterPro" id="IPR041698">
    <property type="entry name" value="Methyltransf_25"/>
</dbReference>
<evidence type="ECO:0000259" key="2">
    <source>
        <dbReference type="Pfam" id="PF13649"/>
    </source>
</evidence>
<evidence type="ECO:0000313" key="3">
    <source>
        <dbReference type="EMBL" id="WAV91798.1"/>
    </source>
</evidence>
<keyword evidence="5" id="KW-1185">Reference proteome</keyword>
<dbReference type="CDD" id="cd02440">
    <property type="entry name" value="AdoMet_MTases"/>
    <property type="match status" value="1"/>
</dbReference>
<evidence type="ECO:0000256" key="1">
    <source>
        <dbReference type="ARBA" id="ARBA00022679"/>
    </source>
</evidence>
<dbReference type="PANTHER" id="PTHR43861:SF3">
    <property type="entry name" value="PUTATIVE (AFU_ORTHOLOGUE AFUA_2G14390)-RELATED"/>
    <property type="match status" value="1"/>
</dbReference>
<dbReference type="SUPFAM" id="SSF53335">
    <property type="entry name" value="S-adenosyl-L-methionine-dependent methyltransferases"/>
    <property type="match status" value="1"/>
</dbReference>
<gene>
    <name evidence="4" type="ORF">NB645_02295</name>
    <name evidence="3" type="ORF">NB646_03395</name>
</gene>
<proteinExistence type="predicted"/>
<reference evidence="4" key="1">
    <citation type="journal article" date="2022" name="Front. Microbiol.">
        <title>New perspectives on an old grouping: The genomic and phenotypic variability of Oxalobacter formigenes and the implications for calcium oxalate stone prevention.</title>
        <authorList>
            <person name="Chmiel J.A."/>
            <person name="Carr C."/>
            <person name="Stuivenberg G.A."/>
            <person name="Venema R."/>
            <person name="Chanyi R.M."/>
            <person name="Al K.F."/>
            <person name="Giguere D."/>
            <person name="Say H."/>
            <person name="Akouris P.P."/>
            <person name="Dominguez Romero S.A."/>
            <person name="Kwong A."/>
            <person name="Tai V."/>
            <person name="Koval S.F."/>
            <person name="Razvi H."/>
            <person name="Bjazevic J."/>
            <person name="Burton J.P."/>
        </authorList>
    </citation>
    <scope>NUCLEOTIDE SEQUENCE</scope>
    <source>
        <strain evidence="4">HOxNP-1</strain>
    </source>
</reference>
<name>A0A9E9LKP0_9BURK</name>
<keyword evidence="1" id="KW-0808">Transferase</keyword>
<feature type="domain" description="Methyltransferase" evidence="2">
    <location>
        <begin position="47"/>
        <end position="140"/>
    </location>
</feature>
<accession>A0A9E9LKP0</accession>
<sequence>MSETSKDPGKPARIWNELFDGPEYLFGTEPNDYLVEKRDYLKRCSKVLLVADGEGRNSVWCALQGMEVDAFDLSEKAIAKARKLAQEKGVSVNYSVSSIDGWNWENDSYDAVIVIFAQFATPNMRSRLFDGCIRTLKPGGILILQGYTPKQLEFGTGGPAKVEHLYTEEMLSGYFGMMDILELRSYNAFIREGARHTGISALIGMVARKKAE</sequence>
<evidence type="ECO:0000313" key="5">
    <source>
        <dbReference type="Proteomes" id="UP001164794"/>
    </source>
</evidence>
<dbReference type="EMBL" id="CP098251">
    <property type="protein sequence ID" value="WAV91798.1"/>
    <property type="molecule type" value="Genomic_DNA"/>
</dbReference>
<dbReference type="Gene3D" id="3.40.50.150">
    <property type="entry name" value="Vaccinia Virus protein VP39"/>
    <property type="match status" value="1"/>
</dbReference>
<dbReference type="PANTHER" id="PTHR43861">
    <property type="entry name" value="TRANS-ACONITATE 2-METHYLTRANSFERASE-RELATED"/>
    <property type="match status" value="1"/>
</dbReference>
<dbReference type="RefSeq" id="WP_269265082.1">
    <property type="nucleotide sequence ID" value="NZ_CP098248.1"/>
</dbReference>
<keyword evidence="3" id="KW-0489">Methyltransferase</keyword>
<dbReference type="Proteomes" id="UP001164819">
    <property type="component" value="Chromosome"/>
</dbReference>
<evidence type="ECO:0000313" key="4">
    <source>
        <dbReference type="EMBL" id="WAV97594.1"/>
    </source>
</evidence>
<dbReference type="Proteomes" id="UP001164794">
    <property type="component" value="Chromosome"/>
</dbReference>
<dbReference type="GO" id="GO:0008168">
    <property type="term" value="F:methyltransferase activity"/>
    <property type="evidence" value="ECO:0007669"/>
    <property type="project" value="UniProtKB-KW"/>
</dbReference>
<protein>
    <submittedName>
        <fullName evidence="3">Class I SAM-dependent methyltransferase</fullName>
    </submittedName>
</protein>
<dbReference type="GO" id="GO:0032259">
    <property type="term" value="P:methylation"/>
    <property type="evidence" value="ECO:0007669"/>
    <property type="project" value="UniProtKB-KW"/>
</dbReference>
<organism evidence="3">
    <name type="scientific">Oxalobacter aliiformigenes</name>
    <dbReference type="NCBI Taxonomy" id="2946593"/>
    <lineage>
        <taxon>Bacteria</taxon>
        <taxon>Pseudomonadati</taxon>
        <taxon>Pseudomonadota</taxon>
        <taxon>Betaproteobacteria</taxon>
        <taxon>Burkholderiales</taxon>
        <taxon>Oxalobacteraceae</taxon>
        <taxon>Oxalobacter</taxon>
    </lineage>
</organism>
<dbReference type="Pfam" id="PF13649">
    <property type="entry name" value="Methyltransf_25"/>
    <property type="match status" value="1"/>
</dbReference>
<dbReference type="AlphaFoldDB" id="A0A9E9LKP0"/>
<reference evidence="3" key="2">
    <citation type="journal article" date="2022" name="Front. Microbiol.">
        <title>New perspectives on an old grouping: The genomic and phenotypic variability of Oxalobacter formigenes and the implications for calcium oxalate stone prevention.</title>
        <authorList>
            <person name="Chmiel J.A."/>
            <person name="Carr C."/>
            <person name="Stuivenberg G.A."/>
            <person name="Venema R."/>
            <person name="Chanyi R.M."/>
            <person name="Al K.F."/>
            <person name="Giguere D."/>
            <person name="Say H."/>
            <person name="Akouris P.P."/>
            <person name="Dominguez Romero S.A."/>
            <person name="Kwong A."/>
            <person name="Tai V."/>
            <person name="Koval S.F."/>
            <person name="Razvi H."/>
            <person name="Bjazevic J."/>
            <person name="Burton J.P."/>
        </authorList>
    </citation>
    <scope>NUCLEOTIDE SEQUENCE</scope>
    <source>
        <strain evidence="3">OxK</strain>
    </source>
</reference>
<dbReference type="InterPro" id="IPR029063">
    <property type="entry name" value="SAM-dependent_MTases_sf"/>
</dbReference>
<dbReference type="EMBL" id="CP098248">
    <property type="protein sequence ID" value="WAV97594.1"/>
    <property type="molecule type" value="Genomic_DNA"/>
</dbReference>